<comment type="similarity">
    <text evidence="3">Belongs to the acetyltransferase family. RimJ subfamily.</text>
</comment>
<reference evidence="6" key="1">
    <citation type="submission" date="2017-02" db="EMBL/GenBank/DDBJ databases">
        <authorList>
            <person name="Varghese N."/>
            <person name="Submissions S."/>
        </authorList>
    </citation>
    <scope>NUCLEOTIDE SEQUENCE [LARGE SCALE GENOMIC DNA]</scope>
    <source>
        <strain evidence="6">DSM 22720</strain>
    </source>
</reference>
<dbReference type="InterPro" id="IPR016181">
    <property type="entry name" value="Acyl_CoA_acyltransferase"/>
</dbReference>
<keyword evidence="6" id="KW-1185">Reference proteome</keyword>
<dbReference type="PROSITE" id="PS51186">
    <property type="entry name" value="GNAT"/>
    <property type="match status" value="1"/>
</dbReference>
<evidence type="ECO:0000259" key="4">
    <source>
        <dbReference type="PROSITE" id="PS51186"/>
    </source>
</evidence>
<gene>
    <name evidence="5" type="ORF">SAMN02745132_04371</name>
</gene>
<dbReference type="OrthoDB" id="9801656at2"/>
<sequence>MSSFSLTPLSLDHCPALLDFEIRNKAWFEQHIPARPAHFFDLPGLTRATRQSLDSQSPHTHLMFVVENAQKQIIARANINEVFDDHAVIGYRVCERETGKGIATKAVTALLDVCRHELTVDHVIAKTTSQNIGSQKVLRRAGFICIGKEKNGTLLHHRYFDLLTYQFRLR</sequence>
<dbReference type="RefSeq" id="WP_078754456.1">
    <property type="nucleotide sequence ID" value="NZ_FUXU01000108.1"/>
</dbReference>
<organism evidence="5 6">
    <name type="scientific">Enterovibrio nigricans DSM 22720</name>
    <dbReference type="NCBI Taxonomy" id="1121868"/>
    <lineage>
        <taxon>Bacteria</taxon>
        <taxon>Pseudomonadati</taxon>
        <taxon>Pseudomonadota</taxon>
        <taxon>Gammaproteobacteria</taxon>
        <taxon>Vibrionales</taxon>
        <taxon>Vibrionaceae</taxon>
        <taxon>Enterovibrio</taxon>
    </lineage>
</organism>
<evidence type="ECO:0000256" key="3">
    <source>
        <dbReference type="ARBA" id="ARBA00038502"/>
    </source>
</evidence>
<dbReference type="AlphaFoldDB" id="A0A1T4VWR9"/>
<evidence type="ECO:0000313" key="5">
    <source>
        <dbReference type="EMBL" id="SKA68931.1"/>
    </source>
</evidence>
<dbReference type="Pfam" id="PF13302">
    <property type="entry name" value="Acetyltransf_3"/>
    <property type="match status" value="1"/>
</dbReference>
<protein>
    <submittedName>
        <fullName evidence="5">Ribosomal-protein-alanine N-acetyltransferase</fullName>
    </submittedName>
</protein>
<dbReference type="PANTHER" id="PTHR43792:SF8">
    <property type="entry name" value="[RIBOSOMAL PROTEIN US5]-ALANINE N-ACETYLTRANSFERASE"/>
    <property type="match status" value="1"/>
</dbReference>
<feature type="domain" description="N-acetyltransferase" evidence="4">
    <location>
        <begin position="20"/>
        <end position="166"/>
    </location>
</feature>
<evidence type="ECO:0000256" key="1">
    <source>
        <dbReference type="ARBA" id="ARBA00022679"/>
    </source>
</evidence>
<accession>A0A1T4VWR9</accession>
<dbReference type="SUPFAM" id="SSF55729">
    <property type="entry name" value="Acyl-CoA N-acyltransferases (Nat)"/>
    <property type="match status" value="1"/>
</dbReference>
<keyword evidence="2" id="KW-0012">Acyltransferase</keyword>
<dbReference type="InterPro" id="IPR051531">
    <property type="entry name" value="N-acetyltransferase"/>
</dbReference>
<proteinExistence type="inferred from homology"/>
<dbReference type="InterPro" id="IPR000182">
    <property type="entry name" value="GNAT_dom"/>
</dbReference>
<dbReference type="GO" id="GO:0005737">
    <property type="term" value="C:cytoplasm"/>
    <property type="evidence" value="ECO:0007669"/>
    <property type="project" value="TreeGrafter"/>
</dbReference>
<dbReference type="Gene3D" id="3.40.630.30">
    <property type="match status" value="1"/>
</dbReference>
<dbReference type="PANTHER" id="PTHR43792">
    <property type="entry name" value="GNAT FAMILY, PUTATIVE (AFU_ORTHOLOGUE AFUA_3G00765)-RELATED-RELATED"/>
    <property type="match status" value="1"/>
</dbReference>
<name>A0A1T4VWR9_9GAMM</name>
<evidence type="ECO:0000313" key="6">
    <source>
        <dbReference type="Proteomes" id="UP000190162"/>
    </source>
</evidence>
<keyword evidence="1 5" id="KW-0808">Transferase</keyword>
<evidence type="ECO:0000256" key="2">
    <source>
        <dbReference type="ARBA" id="ARBA00023315"/>
    </source>
</evidence>
<dbReference type="EMBL" id="FUXU01000108">
    <property type="protein sequence ID" value="SKA68931.1"/>
    <property type="molecule type" value="Genomic_DNA"/>
</dbReference>
<dbReference type="GO" id="GO:0008999">
    <property type="term" value="F:protein-N-terminal-alanine acetyltransferase activity"/>
    <property type="evidence" value="ECO:0007669"/>
    <property type="project" value="TreeGrafter"/>
</dbReference>
<dbReference type="Proteomes" id="UP000190162">
    <property type="component" value="Unassembled WGS sequence"/>
</dbReference>